<reference evidence="8 9" key="1">
    <citation type="journal article" date="2021" name="BMC Biol.">
        <title>Horizontally acquired antibacterial genes associated with adaptive radiation of ladybird beetles.</title>
        <authorList>
            <person name="Li H.S."/>
            <person name="Tang X.F."/>
            <person name="Huang Y.H."/>
            <person name="Xu Z.Y."/>
            <person name="Chen M.L."/>
            <person name="Du X.Y."/>
            <person name="Qiu B.Y."/>
            <person name="Chen P.T."/>
            <person name="Zhang W."/>
            <person name="Slipinski A."/>
            <person name="Escalona H.E."/>
            <person name="Waterhouse R.M."/>
            <person name="Zwick A."/>
            <person name="Pang H."/>
        </authorList>
    </citation>
    <scope>NUCLEOTIDE SEQUENCE [LARGE SCALE GENOMIC DNA]</scope>
    <source>
        <strain evidence="8">SYSU2018</strain>
    </source>
</reference>
<dbReference type="GO" id="GO:0016758">
    <property type="term" value="F:hexosyltransferase activity"/>
    <property type="evidence" value="ECO:0007669"/>
    <property type="project" value="UniProtKB-ARBA"/>
</dbReference>
<comment type="subcellular location">
    <subcellularLocation>
        <location evidence="1">Golgi apparatus membrane</location>
        <topology evidence="1">Single-pass type II membrane protein</topology>
    </subcellularLocation>
</comment>
<dbReference type="InterPro" id="IPR029044">
    <property type="entry name" value="Nucleotide-diphossugar_trans"/>
</dbReference>
<name>A0ABD2N4R3_9CUCU</name>
<dbReference type="InterPro" id="IPR007652">
    <property type="entry name" value="A1-4-GlycosylTfrase_dom"/>
</dbReference>
<feature type="domain" description="Alpha 1,4-glycosyltransferase" evidence="7">
    <location>
        <begin position="204"/>
        <end position="330"/>
    </location>
</feature>
<keyword evidence="9" id="KW-1185">Reference proteome</keyword>
<evidence type="ECO:0000313" key="8">
    <source>
        <dbReference type="EMBL" id="KAL3273685.1"/>
    </source>
</evidence>
<dbReference type="PANTHER" id="PTHR12042">
    <property type="entry name" value="LACTOSYLCERAMIDE 4-ALPHA-GALACTOSYLTRANSFERASE ALPHA- 1,4-GALACTOSYLTRANSFERASE"/>
    <property type="match status" value="1"/>
</dbReference>
<dbReference type="PANTHER" id="PTHR12042:SF21">
    <property type="entry name" value="ALPHA1,4-GALACTOSYLTRANSFERASE 1-RELATED"/>
    <property type="match status" value="1"/>
</dbReference>
<dbReference type="Proteomes" id="UP001516400">
    <property type="component" value="Unassembled WGS sequence"/>
</dbReference>
<gene>
    <name evidence="8" type="ORF">HHI36_015115</name>
</gene>
<evidence type="ECO:0000256" key="4">
    <source>
        <dbReference type="ARBA" id="ARBA00022679"/>
    </source>
</evidence>
<dbReference type="SUPFAM" id="SSF53448">
    <property type="entry name" value="Nucleotide-diphospho-sugar transferases"/>
    <property type="match status" value="1"/>
</dbReference>
<evidence type="ECO:0000259" key="7">
    <source>
        <dbReference type="Pfam" id="PF04572"/>
    </source>
</evidence>
<dbReference type="GO" id="GO:0000139">
    <property type="term" value="C:Golgi membrane"/>
    <property type="evidence" value="ECO:0007669"/>
    <property type="project" value="UniProtKB-SubCell"/>
</dbReference>
<keyword evidence="5" id="KW-0333">Golgi apparatus</keyword>
<dbReference type="InterPro" id="IPR007577">
    <property type="entry name" value="GlycoTrfase_DXD_sugar-bd_CS"/>
</dbReference>
<evidence type="ECO:0000256" key="5">
    <source>
        <dbReference type="ARBA" id="ARBA00023034"/>
    </source>
</evidence>
<keyword evidence="3" id="KW-0328">Glycosyltransferase</keyword>
<proteinExistence type="inferred from homology"/>
<organism evidence="8 9">
    <name type="scientific">Cryptolaemus montrouzieri</name>
    <dbReference type="NCBI Taxonomy" id="559131"/>
    <lineage>
        <taxon>Eukaryota</taxon>
        <taxon>Metazoa</taxon>
        <taxon>Ecdysozoa</taxon>
        <taxon>Arthropoda</taxon>
        <taxon>Hexapoda</taxon>
        <taxon>Insecta</taxon>
        <taxon>Pterygota</taxon>
        <taxon>Neoptera</taxon>
        <taxon>Endopterygota</taxon>
        <taxon>Coleoptera</taxon>
        <taxon>Polyphaga</taxon>
        <taxon>Cucujiformia</taxon>
        <taxon>Coccinelloidea</taxon>
        <taxon>Coccinellidae</taxon>
        <taxon>Scymninae</taxon>
        <taxon>Scymnini</taxon>
        <taxon>Cryptolaemus</taxon>
    </lineage>
</organism>
<comment type="caution">
    <text evidence="8">The sequence shown here is derived from an EMBL/GenBank/DDBJ whole genome shotgun (WGS) entry which is preliminary data.</text>
</comment>
<accession>A0ABD2N4R3</accession>
<dbReference type="Pfam" id="PF04572">
    <property type="entry name" value="Gb3_synth"/>
    <property type="match status" value="1"/>
</dbReference>
<evidence type="ECO:0000313" key="9">
    <source>
        <dbReference type="Proteomes" id="UP001516400"/>
    </source>
</evidence>
<dbReference type="InterPro" id="IPR051981">
    <property type="entry name" value="Glycosyltransf_32"/>
</dbReference>
<sequence length="335" mass="38057">MDFALNTTFIFLKSFYIFLCQNSIKCYRYQMPTLTDVSFIDIRPGKSIFFHETSCNSYVNGKIVISSRQACAVESAALLNPGLNVHLFYTSPGIFRFENTESDRLLQALLSYDNIGINHLDYERYTKGTPMEELYSNGSIEASNYAMSHASDVLRYLTLWKYGGIYLDLDVIVIKSFESLPPNFSGCESKENVAAGIMGFEPYGNGHNLAEECLMDLKKNFSGTIWGNNGPGVITRLVKKHCGVTKIKNAFNKICDDFKVFPPEAFYAIPWPSWRQYFEEKSLKEVINATSNSFIIHVWNKHSISTNLPLNSSSAYVTFAKKYCPKVFEQCDGYF</sequence>
<dbReference type="AlphaFoldDB" id="A0ABD2N4R3"/>
<keyword evidence="6" id="KW-0472">Membrane</keyword>
<comment type="similarity">
    <text evidence="2">Belongs to the glycosyltransferase 32 family.</text>
</comment>
<dbReference type="Gene3D" id="3.90.550.20">
    <property type="match status" value="1"/>
</dbReference>
<evidence type="ECO:0000256" key="6">
    <source>
        <dbReference type="ARBA" id="ARBA00023136"/>
    </source>
</evidence>
<dbReference type="Pfam" id="PF04488">
    <property type="entry name" value="Gly_transf_sug"/>
    <property type="match status" value="1"/>
</dbReference>
<protein>
    <recommendedName>
        <fullName evidence="7">Alpha 1,4-glycosyltransferase domain-containing protein</fullName>
    </recommendedName>
</protein>
<evidence type="ECO:0000256" key="1">
    <source>
        <dbReference type="ARBA" id="ARBA00004323"/>
    </source>
</evidence>
<dbReference type="EMBL" id="JABFTP020000062">
    <property type="protein sequence ID" value="KAL3273685.1"/>
    <property type="molecule type" value="Genomic_DNA"/>
</dbReference>
<evidence type="ECO:0000256" key="2">
    <source>
        <dbReference type="ARBA" id="ARBA00009003"/>
    </source>
</evidence>
<evidence type="ECO:0000256" key="3">
    <source>
        <dbReference type="ARBA" id="ARBA00022676"/>
    </source>
</evidence>
<keyword evidence="4" id="KW-0808">Transferase</keyword>